<dbReference type="AlphaFoldDB" id="A0A937F6P0"/>
<evidence type="ECO:0000256" key="1">
    <source>
        <dbReference type="SAM" id="Phobius"/>
    </source>
</evidence>
<dbReference type="InterPro" id="IPR012373">
    <property type="entry name" value="Ferrdict_sens_TM"/>
</dbReference>
<keyword evidence="1" id="KW-0472">Membrane</keyword>
<keyword evidence="1" id="KW-1133">Transmembrane helix</keyword>
<feature type="domain" description="Protein FecR C-terminal" evidence="3">
    <location>
        <begin position="269"/>
        <end position="333"/>
    </location>
</feature>
<accession>A0A937F6P0</accession>
<dbReference type="InterPro" id="IPR032508">
    <property type="entry name" value="FecR_C"/>
</dbReference>
<comment type="caution">
    <text evidence="4">The sequence shown here is derived from an EMBL/GenBank/DDBJ whole genome shotgun (WGS) entry which is preliminary data.</text>
</comment>
<feature type="domain" description="FecR protein" evidence="2">
    <location>
        <begin position="132"/>
        <end position="219"/>
    </location>
</feature>
<dbReference type="PIRSF" id="PIRSF018266">
    <property type="entry name" value="FecR"/>
    <property type="match status" value="1"/>
</dbReference>
<dbReference type="Pfam" id="PF16344">
    <property type="entry name" value="FecR_C"/>
    <property type="match status" value="1"/>
</dbReference>
<gene>
    <name evidence="4" type="ORF">JL102_03850</name>
</gene>
<reference evidence="4" key="1">
    <citation type="submission" date="2021-01" db="EMBL/GenBank/DDBJ databases">
        <title>Fulvivirga kasyanovii gen. nov., sp nov., a novel member of the phylum Bacteroidetes isolated from seawater in a mussel farm.</title>
        <authorList>
            <person name="Zhao L.-H."/>
            <person name="Wang Z.-J."/>
        </authorList>
    </citation>
    <scope>NUCLEOTIDE SEQUENCE</scope>
    <source>
        <strain evidence="4">2943</strain>
    </source>
</reference>
<dbReference type="EMBL" id="JAESIY010000002">
    <property type="protein sequence ID" value="MBL3655249.1"/>
    <property type="molecule type" value="Genomic_DNA"/>
</dbReference>
<evidence type="ECO:0000313" key="5">
    <source>
        <dbReference type="Proteomes" id="UP000659388"/>
    </source>
</evidence>
<dbReference type="Gene3D" id="3.55.50.30">
    <property type="match status" value="1"/>
</dbReference>
<organism evidence="4 5">
    <name type="scientific">Fulvivirga sediminis</name>
    <dbReference type="NCBI Taxonomy" id="2803949"/>
    <lineage>
        <taxon>Bacteria</taxon>
        <taxon>Pseudomonadati</taxon>
        <taxon>Bacteroidota</taxon>
        <taxon>Cytophagia</taxon>
        <taxon>Cytophagales</taxon>
        <taxon>Fulvivirgaceae</taxon>
        <taxon>Fulvivirga</taxon>
    </lineage>
</organism>
<protein>
    <submittedName>
        <fullName evidence="4">FecR domain-containing protein</fullName>
    </submittedName>
</protein>
<sequence>MQGEKKSIEHYLLNREFKEWVLNPNPNNQIFWKKWIEAHPEELSNIHKARQILLSSQHKEAETVSEEEKSEVLKAILGHRAPVKRKKYWPLGIAASILLAVTSLIFYLPKKLTKEKKVTNVISKVIKSNPMGRKSKIVLPDGSKVWLNSDSRIEYPSEFGEERLVNLKGEAFFEVRKDKKKLFRVNSGGIITTALGTSFNINAFEEDADIQVKLVTGKVTVTDSAFIQNTDSALYITPGEQVSFNKTKRSLKKSKFDPATSLLWKEGIIAFSQDNFDTIKKTLERWYGVNIQVKNLNKKISYTGQFNNQSLEKVLERMAFTERFTFKINKNHVELKFE</sequence>
<evidence type="ECO:0000259" key="3">
    <source>
        <dbReference type="Pfam" id="PF16344"/>
    </source>
</evidence>
<dbReference type="RefSeq" id="WP_202242753.1">
    <property type="nucleotide sequence ID" value="NZ_JAESIY010000002.1"/>
</dbReference>
<dbReference type="Gene3D" id="2.60.120.1440">
    <property type="match status" value="1"/>
</dbReference>
<dbReference type="PANTHER" id="PTHR30273:SF2">
    <property type="entry name" value="PROTEIN FECR"/>
    <property type="match status" value="1"/>
</dbReference>
<evidence type="ECO:0000313" key="4">
    <source>
        <dbReference type="EMBL" id="MBL3655249.1"/>
    </source>
</evidence>
<name>A0A937F6P0_9BACT</name>
<keyword evidence="1" id="KW-0812">Transmembrane</keyword>
<dbReference type="InterPro" id="IPR006860">
    <property type="entry name" value="FecR"/>
</dbReference>
<feature type="transmembrane region" description="Helical" evidence="1">
    <location>
        <begin position="88"/>
        <end position="108"/>
    </location>
</feature>
<keyword evidence="5" id="KW-1185">Reference proteome</keyword>
<proteinExistence type="predicted"/>
<dbReference type="PANTHER" id="PTHR30273">
    <property type="entry name" value="PERIPLASMIC SIGNAL SENSOR AND SIGMA FACTOR ACTIVATOR FECR-RELATED"/>
    <property type="match status" value="1"/>
</dbReference>
<dbReference type="Pfam" id="PF04773">
    <property type="entry name" value="FecR"/>
    <property type="match status" value="1"/>
</dbReference>
<dbReference type="GO" id="GO:0016989">
    <property type="term" value="F:sigma factor antagonist activity"/>
    <property type="evidence" value="ECO:0007669"/>
    <property type="project" value="TreeGrafter"/>
</dbReference>
<dbReference type="Proteomes" id="UP000659388">
    <property type="component" value="Unassembled WGS sequence"/>
</dbReference>
<evidence type="ECO:0000259" key="2">
    <source>
        <dbReference type="Pfam" id="PF04773"/>
    </source>
</evidence>